<dbReference type="PROSITE" id="PS51758">
    <property type="entry name" value="LETM1_RBD"/>
    <property type="match status" value="1"/>
</dbReference>
<evidence type="ECO:0000259" key="22">
    <source>
        <dbReference type="PROSITE" id="PS51758"/>
    </source>
</evidence>
<evidence type="ECO:0000256" key="3">
    <source>
        <dbReference type="ARBA" id="ARBA00020557"/>
    </source>
</evidence>
<keyword evidence="4" id="KW-0813">Transport</keyword>
<dbReference type="InterPro" id="IPR002048">
    <property type="entry name" value="EF_hand_dom"/>
</dbReference>
<keyword evidence="25" id="KW-1185">Reference proteome</keyword>
<dbReference type="OrthoDB" id="624114at2759"/>
<feature type="coiled-coil region" evidence="19">
    <location>
        <begin position="393"/>
        <end position="437"/>
    </location>
</feature>
<feature type="domain" description="EF-hand" evidence="21">
    <location>
        <begin position="525"/>
        <end position="560"/>
    </location>
</feature>
<dbReference type="GO" id="GO:0043022">
    <property type="term" value="F:ribosome binding"/>
    <property type="evidence" value="ECO:0007669"/>
    <property type="project" value="InterPro"/>
</dbReference>
<dbReference type="FunCoup" id="T1EHT4">
    <property type="interactions" value="1561"/>
</dbReference>
<reference evidence="23 25" key="2">
    <citation type="journal article" date="2013" name="Nature">
        <title>Insights into bilaterian evolution from three spiralian genomes.</title>
        <authorList>
            <person name="Simakov O."/>
            <person name="Marletaz F."/>
            <person name="Cho S.J."/>
            <person name="Edsinger-Gonzales E."/>
            <person name="Havlak P."/>
            <person name="Hellsten U."/>
            <person name="Kuo D.H."/>
            <person name="Larsson T."/>
            <person name="Lv J."/>
            <person name="Arendt D."/>
            <person name="Savage R."/>
            <person name="Osoegawa K."/>
            <person name="de Jong P."/>
            <person name="Grimwood J."/>
            <person name="Chapman J.A."/>
            <person name="Shapiro H."/>
            <person name="Aerts A."/>
            <person name="Otillar R.P."/>
            <person name="Terry A.Y."/>
            <person name="Boore J.L."/>
            <person name="Grigoriev I.V."/>
            <person name="Lindberg D.R."/>
            <person name="Seaver E.C."/>
            <person name="Weisblat D.A."/>
            <person name="Putnam N.H."/>
            <person name="Rokhsar D.S."/>
        </authorList>
    </citation>
    <scope>NUCLEOTIDE SEQUENCE</scope>
</reference>
<evidence type="ECO:0000313" key="24">
    <source>
        <dbReference type="EnsemblMetazoa" id="HelroP130236"/>
    </source>
</evidence>
<reference evidence="24" key="3">
    <citation type="submission" date="2015-06" db="UniProtKB">
        <authorList>
            <consortium name="EnsemblMetazoa"/>
        </authorList>
    </citation>
    <scope>IDENTIFICATION</scope>
</reference>
<dbReference type="InterPro" id="IPR033122">
    <property type="entry name" value="LETM1-like_RBD"/>
</dbReference>
<sequence>KPPLTTRIINELKHYYHGFRLLFIDVRVAIRLIWSVLNGKTLMRRERKQLVRTTADLFRLVPFLVFIIVPFAEFLLPVVLKFFPGMLPSTFQEEDKEQDKKRKRLKMKLEMAKFLQDTIEETALQRKDARGESVHEFVDFMSKIRTSGVQTSNEEILKFSKLFEDSLTLDNLTNAQLRAMCQILDITPVGPSYILRFQLEMKLRELEADDKMIQHEGLDGMAIWELQDACRQRGMRSFGVPEERLKSQLLQWLDLHLNMKIPTSLLLLSRTLYFPEHISTEDQLKATILALPETLTEEAKVKILEKTGDRVDNKSKLEVIKQEEMLIKMEKMEVEGVKEVIMIIRMMVVITTISKPGQEVLPDKAASLDHIGLSVCLCLHEIVAKEEIHTKDLEKLEQVLEMVVDSKSKLTAEVEELKNLKEEFTEYKENIDQLKGVIESSATMGETPLVGLEESKAAKRLTKKVEKMIAKLDSTVETLAAETQKKKQPTVEIVDDQAVLNKQKETMVTVSELIGALESLKKDPESQSKYEMITKILDEDQDGLISYQEVSRFMELLGGENLKIGPEKMADIVKTLRKERQVSEAKKLQKQQQQ</sequence>
<dbReference type="GO" id="GO:0005743">
    <property type="term" value="C:mitochondrial inner membrane"/>
    <property type="evidence" value="ECO:0007669"/>
    <property type="project" value="UniProtKB-SubCell"/>
</dbReference>
<dbReference type="InterPro" id="IPR059005">
    <property type="entry name" value="LETM1_C"/>
</dbReference>
<dbReference type="EMBL" id="AMQM01005425">
    <property type="status" value="NOT_ANNOTATED_CDS"/>
    <property type="molecule type" value="Genomic_DNA"/>
</dbReference>
<accession>T1EHT4</accession>
<evidence type="ECO:0000256" key="18">
    <source>
        <dbReference type="PROSITE-ProRule" id="PRU01094"/>
    </source>
</evidence>
<evidence type="ECO:0000256" key="1">
    <source>
        <dbReference type="ARBA" id="ARBA00004434"/>
    </source>
</evidence>
<dbReference type="GO" id="GO:0005509">
    <property type="term" value="F:calcium ion binding"/>
    <property type="evidence" value="ECO:0007669"/>
    <property type="project" value="InterPro"/>
</dbReference>
<evidence type="ECO:0000313" key="25">
    <source>
        <dbReference type="Proteomes" id="UP000015101"/>
    </source>
</evidence>
<feature type="domain" description="Letm1 RBD" evidence="22">
    <location>
        <begin position="101"/>
        <end position="416"/>
    </location>
</feature>
<keyword evidence="10" id="KW-0106">Calcium</keyword>
<keyword evidence="9" id="KW-0999">Mitochondrion inner membrane</keyword>
<keyword evidence="6" id="KW-0109">Calcium transport</keyword>
<evidence type="ECO:0000256" key="4">
    <source>
        <dbReference type="ARBA" id="ARBA00022448"/>
    </source>
</evidence>
<dbReference type="AlphaFoldDB" id="T1EHT4"/>
<evidence type="ECO:0000256" key="20">
    <source>
        <dbReference type="SAM" id="Phobius"/>
    </source>
</evidence>
<gene>
    <name evidence="24" type="primary">20196134</name>
    <name evidence="23" type="ORF">HELRODRAFT_130236</name>
</gene>
<dbReference type="InterPro" id="IPR011992">
    <property type="entry name" value="EF-hand-dom_pair"/>
</dbReference>
<dbReference type="EnsemblMetazoa" id="HelroT130236">
    <property type="protein sequence ID" value="HelroP130236"/>
    <property type="gene ID" value="HelroG130236"/>
</dbReference>
<feature type="transmembrane region" description="Helical" evidence="20">
    <location>
        <begin position="15"/>
        <end position="37"/>
    </location>
</feature>
<evidence type="ECO:0000256" key="10">
    <source>
        <dbReference type="ARBA" id="ARBA00022837"/>
    </source>
</evidence>
<evidence type="ECO:0000256" key="14">
    <source>
        <dbReference type="ARBA" id="ARBA00023065"/>
    </source>
</evidence>
<dbReference type="STRING" id="6412.T1EHT4"/>
<evidence type="ECO:0000313" key="23">
    <source>
        <dbReference type="EMBL" id="ESO00379.1"/>
    </source>
</evidence>
<dbReference type="InterPro" id="IPR044202">
    <property type="entry name" value="LETM1/MDM38-like"/>
</dbReference>
<dbReference type="EMBL" id="KB096945">
    <property type="protein sequence ID" value="ESO00379.1"/>
    <property type="molecule type" value="Genomic_DNA"/>
</dbReference>
<dbReference type="RefSeq" id="XP_009021429.1">
    <property type="nucleotide sequence ID" value="XM_009023181.1"/>
</dbReference>
<evidence type="ECO:0000256" key="15">
    <source>
        <dbReference type="ARBA" id="ARBA00023128"/>
    </source>
</evidence>
<dbReference type="GeneID" id="20196134"/>
<evidence type="ECO:0000256" key="6">
    <source>
        <dbReference type="ARBA" id="ARBA00022568"/>
    </source>
</evidence>
<dbReference type="SUPFAM" id="SSF47473">
    <property type="entry name" value="EF-hand"/>
    <property type="match status" value="1"/>
</dbReference>
<dbReference type="OMA" id="QNEMIAD"/>
<keyword evidence="7 20" id="KW-0812">Transmembrane</keyword>
<evidence type="ECO:0000256" key="11">
    <source>
        <dbReference type="ARBA" id="ARBA00022946"/>
    </source>
</evidence>
<dbReference type="GO" id="GO:0022857">
    <property type="term" value="F:transmembrane transporter activity"/>
    <property type="evidence" value="ECO:0000318"/>
    <property type="project" value="GO_Central"/>
</dbReference>
<dbReference type="eggNOG" id="KOG1043">
    <property type="taxonomic scope" value="Eukaryota"/>
</dbReference>
<dbReference type="GO" id="GO:0015297">
    <property type="term" value="F:antiporter activity"/>
    <property type="evidence" value="ECO:0007669"/>
    <property type="project" value="UniProtKB-KW"/>
</dbReference>
<proteinExistence type="inferred from homology"/>
<evidence type="ECO:0000256" key="12">
    <source>
        <dbReference type="ARBA" id="ARBA00022989"/>
    </source>
</evidence>
<keyword evidence="14" id="KW-0406">Ion transport</keyword>
<keyword evidence="13 19" id="KW-0175">Coiled coil</keyword>
<comment type="subcellular location">
    <subcellularLocation>
        <location evidence="1">Mitochondrion inner membrane</location>
        <topology evidence="1">Single-pass membrane protein</topology>
    </subcellularLocation>
</comment>
<dbReference type="HOGENOM" id="CLU_008958_2_1_1"/>
<keyword evidence="5" id="KW-0050">Antiport</keyword>
<dbReference type="Pfam" id="PF26561">
    <property type="entry name" value="LETM1_C"/>
    <property type="match status" value="1"/>
</dbReference>
<evidence type="ECO:0000256" key="16">
    <source>
        <dbReference type="ARBA" id="ARBA00023136"/>
    </source>
</evidence>
<reference evidence="25" key="1">
    <citation type="submission" date="2012-12" db="EMBL/GenBank/DDBJ databases">
        <authorList>
            <person name="Hellsten U."/>
            <person name="Grimwood J."/>
            <person name="Chapman J.A."/>
            <person name="Shapiro H."/>
            <person name="Aerts A."/>
            <person name="Otillar R.P."/>
            <person name="Terry A.Y."/>
            <person name="Boore J.L."/>
            <person name="Simakov O."/>
            <person name="Marletaz F."/>
            <person name="Cho S.-J."/>
            <person name="Edsinger-Gonzales E."/>
            <person name="Havlak P."/>
            <person name="Kuo D.-H."/>
            <person name="Larsson T."/>
            <person name="Lv J."/>
            <person name="Arendt D."/>
            <person name="Savage R."/>
            <person name="Osoegawa K."/>
            <person name="de Jong P."/>
            <person name="Lindberg D.R."/>
            <person name="Seaver E.C."/>
            <person name="Weisblat D.A."/>
            <person name="Putnam N.H."/>
            <person name="Grigoriev I.V."/>
            <person name="Rokhsar D.S."/>
        </authorList>
    </citation>
    <scope>NUCLEOTIDE SEQUENCE</scope>
</reference>
<keyword evidence="15 18" id="KW-0496">Mitochondrion</keyword>
<evidence type="ECO:0000256" key="5">
    <source>
        <dbReference type="ARBA" id="ARBA00022449"/>
    </source>
</evidence>
<dbReference type="GO" id="GO:0005739">
    <property type="term" value="C:mitochondrion"/>
    <property type="evidence" value="ECO:0000318"/>
    <property type="project" value="GO_Central"/>
</dbReference>
<dbReference type="GO" id="GO:0006851">
    <property type="term" value="P:mitochondrial calcium ion transmembrane transport"/>
    <property type="evidence" value="ECO:0000318"/>
    <property type="project" value="GO_Central"/>
</dbReference>
<evidence type="ECO:0000256" key="2">
    <source>
        <dbReference type="ARBA" id="ARBA00009584"/>
    </source>
</evidence>
<dbReference type="InterPro" id="IPR018247">
    <property type="entry name" value="EF_Hand_1_Ca_BS"/>
</dbReference>
<feature type="transmembrane region" description="Helical" evidence="20">
    <location>
        <begin position="57"/>
        <end position="80"/>
    </location>
</feature>
<evidence type="ECO:0000259" key="21">
    <source>
        <dbReference type="PROSITE" id="PS50222"/>
    </source>
</evidence>
<evidence type="ECO:0000256" key="19">
    <source>
        <dbReference type="SAM" id="Coils"/>
    </source>
</evidence>
<dbReference type="PANTHER" id="PTHR14009">
    <property type="entry name" value="LEUCINE ZIPPER-EF-HAND CONTAINING TRANSMEMBRANE PROTEIN"/>
    <property type="match status" value="1"/>
</dbReference>
<dbReference type="PROSITE" id="PS50222">
    <property type="entry name" value="EF_HAND_2"/>
    <property type="match status" value="1"/>
</dbReference>
<organism evidence="24 25">
    <name type="scientific">Helobdella robusta</name>
    <name type="common">Californian leech</name>
    <dbReference type="NCBI Taxonomy" id="6412"/>
    <lineage>
        <taxon>Eukaryota</taxon>
        <taxon>Metazoa</taxon>
        <taxon>Spiralia</taxon>
        <taxon>Lophotrochozoa</taxon>
        <taxon>Annelida</taxon>
        <taxon>Clitellata</taxon>
        <taxon>Hirudinea</taxon>
        <taxon>Rhynchobdellida</taxon>
        <taxon>Glossiphoniidae</taxon>
        <taxon>Helobdella</taxon>
    </lineage>
</organism>
<dbReference type="KEGG" id="hro:HELRODRAFT_130236"/>
<evidence type="ECO:0000256" key="9">
    <source>
        <dbReference type="ARBA" id="ARBA00022792"/>
    </source>
</evidence>
<comment type="similarity">
    <text evidence="2">Belongs to the LETM1 family.</text>
</comment>
<evidence type="ECO:0000256" key="13">
    <source>
        <dbReference type="ARBA" id="ARBA00023054"/>
    </source>
</evidence>
<keyword evidence="16 20" id="KW-0472">Membrane</keyword>
<evidence type="ECO:0000256" key="7">
    <source>
        <dbReference type="ARBA" id="ARBA00022692"/>
    </source>
</evidence>
<dbReference type="Pfam" id="PF07766">
    <property type="entry name" value="LETM1_RBD"/>
    <property type="match status" value="1"/>
</dbReference>
<evidence type="ECO:0000256" key="17">
    <source>
        <dbReference type="ARBA" id="ARBA00031360"/>
    </source>
</evidence>
<evidence type="ECO:0000256" key="8">
    <source>
        <dbReference type="ARBA" id="ARBA00022723"/>
    </source>
</evidence>
<dbReference type="Gene3D" id="1.10.238.10">
    <property type="entry name" value="EF-hand"/>
    <property type="match status" value="1"/>
</dbReference>
<dbReference type="PANTHER" id="PTHR14009:SF1">
    <property type="entry name" value="MITOCHONDRIAL PROTON_CALCIUM EXCHANGER PROTEIN"/>
    <property type="match status" value="1"/>
</dbReference>
<keyword evidence="8" id="KW-0479">Metal-binding</keyword>
<name>T1EHT4_HELRO</name>
<dbReference type="GO" id="GO:0007005">
    <property type="term" value="P:mitochondrion organization"/>
    <property type="evidence" value="ECO:0000318"/>
    <property type="project" value="GO_Central"/>
</dbReference>
<dbReference type="InParanoid" id="T1EHT4"/>
<dbReference type="CTD" id="20196134"/>
<dbReference type="PROSITE" id="PS00018">
    <property type="entry name" value="EF_HAND_1"/>
    <property type="match status" value="1"/>
</dbReference>
<protein>
    <recommendedName>
        <fullName evidence="3">Mitochondrial proton/calcium exchanger protein</fullName>
    </recommendedName>
    <alternativeName>
        <fullName evidence="17">Leucine zipper-EF-hand-containing transmembrane protein 1</fullName>
    </alternativeName>
</protein>
<keyword evidence="12 20" id="KW-1133">Transmembrane helix</keyword>
<dbReference type="Proteomes" id="UP000015101">
    <property type="component" value="Unassembled WGS sequence"/>
</dbReference>
<keyword evidence="11" id="KW-0809">Transit peptide</keyword>